<evidence type="ECO:0000313" key="1">
    <source>
        <dbReference type="EMBL" id="KAK8149397.1"/>
    </source>
</evidence>
<dbReference type="AlphaFoldDB" id="A0AAW0S4X1"/>
<gene>
    <name evidence="1" type="ORF">G3M48_007218</name>
</gene>
<keyword evidence="2" id="KW-1185">Reference proteome</keyword>
<dbReference type="EMBL" id="JAAHCF010000051">
    <property type="protein sequence ID" value="KAK8149397.1"/>
    <property type="molecule type" value="Genomic_DNA"/>
</dbReference>
<organism evidence="1 2">
    <name type="scientific">Beauveria asiatica</name>
    <dbReference type="NCBI Taxonomy" id="1069075"/>
    <lineage>
        <taxon>Eukaryota</taxon>
        <taxon>Fungi</taxon>
        <taxon>Dikarya</taxon>
        <taxon>Ascomycota</taxon>
        <taxon>Pezizomycotina</taxon>
        <taxon>Sordariomycetes</taxon>
        <taxon>Hypocreomycetidae</taxon>
        <taxon>Hypocreales</taxon>
        <taxon>Cordycipitaceae</taxon>
        <taxon>Beauveria</taxon>
    </lineage>
</organism>
<accession>A0AAW0S4X1</accession>
<proteinExistence type="predicted"/>
<reference evidence="1 2" key="1">
    <citation type="submission" date="2020-02" db="EMBL/GenBank/DDBJ databases">
        <title>Comparative genomics of the hypocrealean fungal genus Beauvera.</title>
        <authorList>
            <person name="Showalter D.N."/>
            <person name="Bushley K.E."/>
            <person name="Rehner S.A."/>
        </authorList>
    </citation>
    <scope>NUCLEOTIDE SEQUENCE [LARGE SCALE GENOMIC DNA]</scope>
    <source>
        <strain evidence="1 2">ARSEF4384</strain>
    </source>
</reference>
<protein>
    <submittedName>
        <fullName evidence="1">Uncharacterized protein</fullName>
    </submittedName>
</protein>
<sequence>MAKLQPVLTIEEMEQQLGYKLDAKSEYLEASSLLYSDLTLFVADLYQRTLREYEMFEKRPNRCHKAVPATIPANCQEKVISSENDSITLRRSNLTGLYQYVADVQDNSGLAIRFLLTAEESLAVAAVTELERTGTEATISQVQKHDSALLSLPVEIRQHIYKHVLGNRCCQ</sequence>
<comment type="caution">
    <text evidence="1">The sequence shown here is derived from an EMBL/GenBank/DDBJ whole genome shotgun (WGS) entry which is preliminary data.</text>
</comment>
<evidence type="ECO:0000313" key="2">
    <source>
        <dbReference type="Proteomes" id="UP001397290"/>
    </source>
</evidence>
<name>A0AAW0S4X1_9HYPO</name>
<dbReference type="Proteomes" id="UP001397290">
    <property type="component" value="Unassembled WGS sequence"/>
</dbReference>